<evidence type="ECO:0000256" key="4">
    <source>
        <dbReference type="SAM" id="MobiDB-lite"/>
    </source>
</evidence>
<feature type="domain" description="Type I restriction modification DNA specificity" evidence="5">
    <location>
        <begin position="6"/>
        <end position="197"/>
    </location>
</feature>
<evidence type="ECO:0000313" key="6">
    <source>
        <dbReference type="EMBL" id="TDY61263.1"/>
    </source>
</evidence>
<dbReference type="OrthoDB" id="423416at2"/>
<accession>A0A4R8M768</accession>
<feature type="compositionally biased region" description="Basic and acidic residues" evidence="4">
    <location>
        <begin position="475"/>
        <end position="487"/>
    </location>
</feature>
<dbReference type="Pfam" id="PF01420">
    <property type="entry name" value="Methylase_S"/>
    <property type="match status" value="2"/>
</dbReference>
<dbReference type="InterPro" id="IPR044946">
    <property type="entry name" value="Restrct_endonuc_typeI_TRD_sf"/>
</dbReference>
<dbReference type="GO" id="GO:0009307">
    <property type="term" value="P:DNA restriction-modification system"/>
    <property type="evidence" value="ECO:0007669"/>
    <property type="project" value="UniProtKB-KW"/>
</dbReference>
<dbReference type="InterPro" id="IPR051212">
    <property type="entry name" value="Type-I_RE_S_subunit"/>
</dbReference>
<evidence type="ECO:0000256" key="2">
    <source>
        <dbReference type="ARBA" id="ARBA00022747"/>
    </source>
</evidence>
<reference evidence="6 7" key="1">
    <citation type="submission" date="2019-03" db="EMBL/GenBank/DDBJ databases">
        <title>Genomic Encyclopedia of Type Strains, Phase IV (KMG-IV): sequencing the most valuable type-strain genomes for metagenomic binning, comparative biology and taxonomic classification.</title>
        <authorList>
            <person name="Goeker M."/>
        </authorList>
    </citation>
    <scope>NUCLEOTIDE SEQUENCE [LARGE SCALE GENOMIC DNA]</scope>
    <source>
        <strain evidence="6 7">DSM 25964</strain>
    </source>
</reference>
<dbReference type="SUPFAM" id="SSF116734">
    <property type="entry name" value="DNA methylase specificity domain"/>
    <property type="match status" value="2"/>
</dbReference>
<dbReference type="InterPro" id="IPR000055">
    <property type="entry name" value="Restrct_endonuc_typeI_TRD"/>
</dbReference>
<comment type="caution">
    <text evidence="6">The sequence shown here is derived from an EMBL/GenBank/DDBJ whole genome shotgun (WGS) entry which is preliminary data.</text>
</comment>
<keyword evidence="3" id="KW-0238">DNA-binding</keyword>
<dbReference type="RefSeq" id="WP_133957312.1">
    <property type="nucleotide sequence ID" value="NZ_SORI01000006.1"/>
</dbReference>
<dbReference type="Gene3D" id="3.90.220.20">
    <property type="entry name" value="DNA methylase specificity domains"/>
    <property type="match status" value="2"/>
</dbReference>
<dbReference type="EMBL" id="SORI01000006">
    <property type="protein sequence ID" value="TDY61263.1"/>
    <property type="molecule type" value="Genomic_DNA"/>
</dbReference>
<proteinExistence type="inferred from homology"/>
<dbReference type="AlphaFoldDB" id="A0A4R8M768"/>
<feature type="domain" description="Type I restriction modification DNA specificity" evidence="5">
    <location>
        <begin position="258"/>
        <end position="431"/>
    </location>
</feature>
<dbReference type="PANTHER" id="PTHR43140:SF1">
    <property type="entry name" value="TYPE I RESTRICTION ENZYME ECOKI SPECIFICITY SUBUNIT"/>
    <property type="match status" value="1"/>
</dbReference>
<comment type="similarity">
    <text evidence="1">Belongs to the type-I restriction system S methylase family.</text>
</comment>
<evidence type="ECO:0000256" key="1">
    <source>
        <dbReference type="ARBA" id="ARBA00010923"/>
    </source>
</evidence>
<feature type="region of interest" description="Disordered" evidence="4">
    <location>
        <begin position="475"/>
        <end position="515"/>
    </location>
</feature>
<dbReference type="Proteomes" id="UP000295066">
    <property type="component" value="Unassembled WGS sequence"/>
</dbReference>
<dbReference type="CDD" id="cd17249">
    <property type="entry name" value="RMtype1_S_EcoR124I-TRD2-CR2_like"/>
    <property type="match status" value="1"/>
</dbReference>
<feature type="compositionally biased region" description="Basic and acidic residues" evidence="4">
    <location>
        <begin position="506"/>
        <end position="515"/>
    </location>
</feature>
<protein>
    <submittedName>
        <fullName evidence="6">Type I restriction enzyme S subunit</fullName>
    </submittedName>
</protein>
<dbReference type="PANTHER" id="PTHR43140">
    <property type="entry name" value="TYPE-1 RESTRICTION ENZYME ECOKI SPECIFICITY PROTEIN"/>
    <property type="match status" value="1"/>
</dbReference>
<evidence type="ECO:0000256" key="3">
    <source>
        <dbReference type="ARBA" id="ARBA00023125"/>
    </source>
</evidence>
<organism evidence="6 7">
    <name type="scientific">Aminivibrio pyruvatiphilus</name>
    <dbReference type="NCBI Taxonomy" id="1005740"/>
    <lineage>
        <taxon>Bacteria</taxon>
        <taxon>Thermotogati</taxon>
        <taxon>Synergistota</taxon>
        <taxon>Synergistia</taxon>
        <taxon>Synergistales</taxon>
        <taxon>Aminobacteriaceae</taxon>
        <taxon>Aminivibrio</taxon>
    </lineage>
</organism>
<evidence type="ECO:0000259" key="5">
    <source>
        <dbReference type="Pfam" id="PF01420"/>
    </source>
</evidence>
<gene>
    <name evidence="6" type="ORF">C8D99_106118</name>
</gene>
<keyword evidence="7" id="KW-1185">Reference proteome</keyword>
<sequence length="515" mass="57674">MSGMLPKGWMEVSIGEIAFVSLGKTPSKKDYLSNGSLKVIKFRDVNNGVVDFFNDKTGFVRVDEAVVTSMTELKMWDVLTTSAAHSGENIGKKTAIVTELPEKFERVFFTGELLNVRIPNHFLGFEIVSKMIYYFLSSEAGYKGIQKAVAGVHLTQGRAKGILFPLPPLNEQKRIVAKVDAIMPRIDSAKERLEKIPAILKRFRQSVLTAAVTGKLTEKWREDHPDMERADFALSIVSKKVADSYLNVFEETQTYPLPDTWLYVPLENLGEVRGGGTPSKSRADFWSGAIPWISPKDMKVCKIKNGKDFISETALHESSVKMIPAGSILFVVRGMILAHSFPVALTMNDVTINQDMKGLTPNENVNCEYFLCVFKYMKTQVLSYVKEATHGTLRLEMPVVQTFAVPLPPLDEQKEIVRQVDKLFALADKVEEHYQKARVQVDALVQSVLAKAFRGELVPEDPDDEPAEKLLQRIQEEKAKMENELKTVSRSARGTRRNGTKTQRAGAEEKQAGEP</sequence>
<name>A0A4R8M768_9BACT</name>
<keyword evidence="2" id="KW-0680">Restriction system</keyword>
<dbReference type="GO" id="GO:0003677">
    <property type="term" value="F:DNA binding"/>
    <property type="evidence" value="ECO:0007669"/>
    <property type="project" value="UniProtKB-KW"/>
</dbReference>
<evidence type="ECO:0000313" key="7">
    <source>
        <dbReference type="Proteomes" id="UP000295066"/>
    </source>
</evidence>